<protein>
    <submittedName>
        <fullName evidence="1">Uncharacterized protein</fullName>
    </submittedName>
</protein>
<reference evidence="1" key="1">
    <citation type="submission" date="2019-08" db="EMBL/GenBank/DDBJ databases">
        <title>The improved chromosome-level genome for the pearl oyster Pinctada fucata martensii using PacBio sequencing and Hi-C.</title>
        <authorList>
            <person name="Zheng Z."/>
        </authorList>
    </citation>
    <scope>NUCLEOTIDE SEQUENCE</scope>
    <source>
        <strain evidence="1">ZZ-2019</strain>
        <tissue evidence="1">Adductor muscle</tissue>
    </source>
</reference>
<dbReference type="AlphaFoldDB" id="A0AA89C5L1"/>
<evidence type="ECO:0000313" key="2">
    <source>
        <dbReference type="Proteomes" id="UP001186944"/>
    </source>
</evidence>
<sequence>MTLTGKVLHTYEFREDGKTRLFTLPVRKTENKNSDVCIINRYSDDGGELIVLLKDGRVKFTYCGADLKGENFLPYDVECDTKCHIMLTEKHSRAIHVLSAEGMLLQTLYKSNLRPFVISLHRSNLWCGFAEGTVKVFEYKCKTSLNSIASFNT</sequence>
<accession>A0AA89C5L1</accession>
<name>A0AA89C5L1_PINIB</name>
<evidence type="ECO:0000313" key="1">
    <source>
        <dbReference type="EMBL" id="KAK3102029.1"/>
    </source>
</evidence>
<proteinExistence type="predicted"/>
<gene>
    <name evidence="1" type="ORF">FSP39_008214</name>
</gene>
<organism evidence="1 2">
    <name type="scientific">Pinctada imbricata</name>
    <name type="common">Atlantic pearl-oyster</name>
    <name type="synonym">Pinctada martensii</name>
    <dbReference type="NCBI Taxonomy" id="66713"/>
    <lineage>
        <taxon>Eukaryota</taxon>
        <taxon>Metazoa</taxon>
        <taxon>Spiralia</taxon>
        <taxon>Lophotrochozoa</taxon>
        <taxon>Mollusca</taxon>
        <taxon>Bivalvia</taxon>
        <taxon>Autobranchia</taxon>
        <taxon>Pteriomorphia</taxon>
        <taxon>Pterioida</taxon>
        <taxon>Pterioidea</taxon>
        <taxon>Pteriidae</taxon>
        <taxon>Pinctada</taxon>
    </lineage>
</organism>
<dbReference type="Proteomes" id="UP001186944">
    <property type="component" value="Unassembled WGS sequence"/>
</dbReference>
<dbReference type="EMBL" id="VSWD01000005">
    <property type="protein sequence ID" value="KAK3102029.1"/>
    <property type="molecule type" value="Genomic_DNA"/>
</dbReference>
<comment type="caution">
    <text evidence="1">The sequence shown here is derived from an EMBL/GenBank/DDBJ whole genome shotgun (WGS) entry which is preliminary data.</text>
</comment>
<keyword evidence="2" id="KW-1185">Reference proteome</keyword>